<keyword evidence="2" id="KW-1185">Reference proteome</keyword>
<evidence type="ECO:0008006" key="3">
    <source>
        <dbReference type="Google" id="ProtNLM"/>
    </source>
</evidence>
<reference evidence="1 2" key="1">
    <citation type="submission" date="2024-05" db="EMBL/GenBank/DDBJ databases">
        <authorList>
            <person name="Wallberg A."/>
        </authorList>
    </citation>
    <scope>NUCLEOTIDE SEQUENCE [LARGE SCALE GENOMIC DNA]</scope>
</reference>
<dbReference type="InterPro" id="IPR016186">
    <property type="entry name" value="C-type_lectin-like/link_sf"/>
</dbReference>
<dbReference type="Gene3D" id="3.10.100.10">
    <property type="entry name" value="Mannose-Binding Protein A, subunit A"/>
    <property type="match status" value="1"/>
</dbReference>
<evidence type="ECO:0000313" key="1">
    <source>
        <dbReference type="EMBL" id="CAL4136906.1"/>
    </source>
</evidence>
<dbReference type="EMBL" id="CAXKWB010029998">
    <property type="protein sequence ID" value="CAL4136906.1"/>
    <property type="molecule type" value="Genomic_DNA"/>
</dbReference>
<accession>A0AAV2RRQ6</accession>
<comment type="caution">
    <text evidence="1">The sequence shown here is derived from an EMBL/GenBank/DDBJ whole genome shotgun (WGS) entry which is preliminary data.</text>
</comment>
<dbReference type="InterPro" id="IPR016187">
    <property type="entry name" value="CTDL_fold"/>
</dbReference>
<name>A0AAV2RRQ6_MEGNR</name>
<sequence>MYTSKKMIPKYMAYGLFISLLKINLVTSREMDLRPLHGNVFKADGVALQPDDAYHKIATMNKCSCKWMCFTSGRCASWSVSPEPSGNPHLWECRLSTLGPLNLTLSTDTQGTYYFFKDTVPAKYKARKDDLLYLEPDFKLDWTSAKAWCEKLPGHRLAIFKTRTQGNLLIHIQKALNVGRLTFDLQQVSNGKAWGDGTPYDGSDTDKHLEAQGVKVYDSTDPINDIYYLALSVDQNELYLWDGQKDYPYWFICQANPLGIDW</sequence>
<dbReference type="Proteomes" id="UP001497623">
    <property type="component" value="Unassembled WGS sequence"/>
</dbReference>
<evidence type="ECO:0000313" key="2">
    <source>
        <dbReference type="Proteomes" id="UP001497623"/>
    </source>
</evidence>
<gene>
    <name evidence="1" type="ORF">MNOR_LOCUS27892</name>
</gene>
<organism evidence="1 2">
    <name type="scientific">Meganyctiphanes norvegica</name>
    <name type="common">Northern krill</name>
    <name type="synonym">Thysanopoda norvegica</name>
    <dbReference type="NCBI Taxonomy" id="48144"/>
    <lineage>
        <taxon>Eukaryota</taxon>
        <taxon>Metazoa</taxon>
        <taxon>Ecdysozoa</taxon>
        <taxon>Arthropoda</taxon>
        <taxon>Crustacea</taxon>
        <taxon>Multicrustacea</taxon>
        <taxon>Malacostraca</taxon>
        <taxon>Eumalacostraca</taxon>
        <taxon>Eucarida</taxon>
        <taxon>Euphausiacea</taxon>
        <taxon>Euphausiidae</taxon>
        <taxon>Meganyctiphanes</taxon>
    </lineage>
</organism>
<protein>
    <recommendedName>
        <fullName evidence="3">Apple domain-containing protein</fullName>
    </recommendedName>
</protein>
<proteinExistence type="predicted"/>
<dbReference type="SUPFAM" id="SSF56436">
    <property type="entry name" value="C-type lectin-like"/>
    <property type="match status" value="1"/>
</dbReference>
<dbReference type="AlphaFoldDB" id="A0AAV2RRQ6"/>